<dbReference type="EMBL" id="JH126401">
    <property type="protein sequence ID" value="EGX92560.1"/>
    <property type="molecule type" value="Genomic_DNA"/>
</dbReference>
<comment type="subcellular location">
    <subcellularLocation>
        <location evidence="1">Nucleus</location>
    </subcellularLocation>
</comment>
<feature type="region of interest" description="Disordered" evidence="6">
    <location>
        <begin position="543"/>
        <end position="604"/>
    </location>
</feature>
<keyword evidence="4" id="KW-0804">Transcription</keyword>
<evidence type="ECO:0000313" key="10">
    <source>
        <dbReference type="Proteomes" id="UP000001610"/>
    </source>
</evidence>
<dbReference type="RefSeq" id="XP_006669144.1">
    <property type="nucleotide sequence ID" value="XM_006669081.1"/>
</dbReference>
<evidence type="ECO:0000256" key="1">
    <source>
        <dbReference type="ARBA" id="ARBA00004123"/>
    </source>
</evidence>
<dbReference type="InterPro" id="IPR044210">
    <property type="entry name" value="Tfc3-like"/>
</dbReference>
<dbReference type="InParanoid" id="G3JD85"/>
<keyword evidence="5" id="KW-0539">Nucleus</keyword>
<dbReference type="STRING" id="983644.G3JD85"/>
<dbReference type="InterPro" id="IPR007309">
    <property type="entry name" value="TFIIIC_Bblock-bd"/>
</dbReference>
<dbReference type="OrthoDB" id="5403573at2759"/>
<evidence type="ECO:0000259" key="8">
    <source>
        <dbReference type="Pfam" id="PF20222"/>
    </source>
</evidence>
<feature type="domain" description="B-block binding subunit of TFIIIC" evidence="7">
    <location>
        <begin position="187"/>
        <end position="250"/>
    </location>
</feature>
<dbReference type="Proteomes" id="UP000001610">
    <property type="component" value="Unassembled WGS sequence"/>
</dbReference>
<accession>G3JD85</accession>
<feature type="region of interest" description="Disordered" evidence="6">
    <location>
        <begin position="1067"/>
        <end position="1102"/>
    </location>
</feature>
<evidence type="ECO:0000256" key="2">
    <source>
        <dbReference type="ARBA" id="ARBA00022553"/>
    </source>
</evidence>
<evidence type="ECO:0000256" key="4">
    <source>
        <dbReference type="ARBA" id="ARBA00023163"/>
    </source>
</evidence>
<keyword evidence="9" id="KW-0648">Protein biosynthesis</keyword>
<evidence type="ECO:0000259" key="7">
    <source>
        <dbReference type="Pfam" id="PF04182"/>
    </source>
</evidence>
<dbReference type="InterPro" id="IPR046488">
    <property type="entry name" value="Sfc3/Tfc3_C"/>
</dbReference>
<dbReference type="eggNOG" id="ENOG502S2X2">
    <property type="taxonomic scope" value="Eukaryota"/>
</dbReference>
<reference evidence="9 10" key="1">
    <citation type="journal article" date="2011" name="Genome Biol.">
        <title>Genome sequence of the insect pathogenic fungus Cordyceps militaris, a valued traditional Chinese medicine.</title>
        <authorList>
            <person name="Zheng P."/>
            <person name="Xia Y."/>
            <person name="Xiao G."/>
            <person name="Xiong C."/>
            <person name="Hu X."/>
            <person name="Zhang S."/>
            <person name="Zheng H."/>
            <person name="Huang Y."/>
            <person name="Zhou Y."/>
            <person name="Wang S."/>
            <person name="Zhao G.P."/>
            <person name="Liu X."/>
            <person name="St Leger R.J."/>
            <person name="Wang C."/>
        </authorList>
    </citation>
    <scope>NUCLEOTIDE SEQUENCE [LARGE SCALE GENOMIC DNA]</scope>
    <source>
        <strain evidence="9 10">CM01</strain>
    </source>
</reference>
<dbReference type="Pfam" id="PF04182">
    <property type="entry name" value="B-block_TFIIIC"/>
    <property type="match status" value="1"/>
</dbReference>
<dbReference type="PANTHER" id="PTHR15180:SF1">
    <property type="entry name" value="GENERAL TRANSCRIPTION FACTOR 3C POLYPEPTIDE 1"/>
    <property type="match status" value="1"/>
</dbReference>
<gene>
    <name evidence="9" type="ORF">CCM_03933</name>
</gene>
<feature type="region of interest" description="Disordered" evidence="6">
    <location>
        <begin position="772"/>
        <end position="791"/>
    </location>
</feature>
<dbReference type="GO" id="GO:0005634">
    <property type="term" value="C:nucleus"/>
    <property type="evidence" value="ECO:0007669"/>
    <property type="project" value="UniProtKB-SubCell"/>
</dbReference>
<feature type="compositionally biased region" description="Basic and acidic residues" evidence="6">
    <location>
        <begin position="781"/>
        <end position="790"/>
    </location>
</feature>
<feature type="region of interest" description="Disordered" evidence="6">
    <location>
        <begin position="138"/>
        <end position="158"/>
    </location>
</feature>
<dbReference type="GO" id="GO:0006384">
    <property type="term" value="P:transcription initiation at RNA polymerase III promoter"/>
    <property type="evidence" value="ECO:0007669"/>
    <property type="project" value="InterPro"/>
</dbReference>
<protein>
    <submittedName>
        <fullName evidence="9">TFIIIC transcription initiation factor complex subunits Tfc3</fullName>
    </submittedName>
</protein>
<dbReference type="VEuPathDB" id="FungiDB:CCM_03933"/>
<name>G3JD85_CORMM</name>
<dbReference type="HOGENOM" id="CLU_001132_0_0_1"/>
<dbReference type="GO" id="GO:0042791">
    <property type="term" value="P:5S class rRNA transcription by RNA polymerase III"/>
    <property type="evidence" value="ECO:0007669"/>
    <property type="project" value="TreeGrafter"/>
</dbReference>
<dbReference type="OMA" id="CWQLSQP"/>
<evidence type="ECO:0000256" key="6">
    <source>
        <dbReference type="SAM" id="MobiDB-lite"/>
    </source>
</evidence>
<dbReference type="PANTHER" id="PTHR15180">
    <property type="entry name" value="GENERAL TRANSCRIPTION FACTOR 3C POLYPEPTIDE 1"/>
    <property type="match status" value="1"/>
</dbReference>
<feature type="compositionally biased region" description="Basic residues" evidence="6">
    <location>
        <begin position="562"/>
        <end position="571"/>
    </location>
</feature>
<dbReference type="GO" id="GO:0000127">
    <property type="term" value="C:transcription factor TFIIIC complex"/>
    <property type="evidence" value="ECO:0007669"/>
    <property type="project" value="InterPro"/>
</dbReference>
<keyword evidence="3" id="KW-0238">DNA-binding</keyword>
<feature type="region of interest" description="Disordered" evidence="6">
    <location>
        <begin position="629"/>
        <end position="675"/>
    </location>
</feature>
<dbReference type="GeneID" id="18165956"/>
<keyword evidence="2" id="KW-0597">Phosphoprotein</keyword>
<dbReference type="Pfam" id="PF20222">
    <property type="entry name" value="DUF6581"/>
    <property type="match status" value="1"/>
</dbReference>
<proteinExistence type="predicted"/>
<organism evidence="9 10">
    <name type="scientific">Cordyceps militaris (strain CM01)</name>
    <name type="common">Caterpillar fungus</name>
    <dbReference type="NCBI Taxonomy" id="983644"/>
    <lineage>
        <taxon>Eukaryota</taxon>
        <taxon>Fungi</taxon>
        <taxon>Dikarya</taxon>
        <taxon>Ascomycota</taxon>
        <taxon>Pezizomycotina</taxon>
        <taxon>Sordariomycetes</taxon>
        <taxon>Hypocreomycetidae</taxon>
        <taxon>Hypocreales</taxon>
        <taxon>Cordycipitaceae</taxon>
        <taxon>Cordyceps</taxon>
    </lineage>
</organism>
<keyword evidence="9" id="KW-0396">Initiation factor</keyword>
<feature type="compositionally biased region" description="Polar residues" evidence="6">
    <location>
        <begin position="138"/>
        <end position="147"/>
    </location>
</feature>
<evidence type="ECO:0000256" key="3">
    <source>
        <dbReference type="ARBA" id="ARBA00023125"/>
    </source>
</evidence>
<sequence>MSSTLLENSPYACRYSGGTKVSRQFTAMVRNTELLATHSMATNPEGILERIMLLTACAGEQGFAVWEFLASILVLLSLSEQEPSQHELLQLLGNPRSEAYRTTAVIWRWATERQDVSVGDNRRYNDAPLGEILSLAQNTPSVGHSANTPPPETSTRKEDEIRIYVSEDTMWESLTGHGVDHKRIPRSEWTLLQGIASTMTKGILQGDLGRLVGQDKRSVPKRTSCLVEKGYITKRTTLVRGTKTSKLWLKFLAPSTPDESSERSEADADITLSRGFLVESLDPVPWHTKWTSDSIDYKVLATTIMATCKEWNVMRLQDLKSKLGVLGMIWQMKVVSKICRFLNARGTIQYVAAKLNNRVFKDCIRFRREMNARDWSVFLATGKRTTKTTRNPAQENVEDETSMIGVLKNDQGYGPSHCPSWCIYTPITALVAICIQKAGYNGLTNPQLCAMTIGPSFTRYLAGLTASISTGNIQPSNVIHLAVKSERGRPGKSSSLYWYSLKNSGMHRHHDYRKSIYQLQPDLKANRGRLSEPYNFMCLANRSSPGDRAPTLSDLCQSGLSHQKRRGRPRKIRPEQLNSPRHSLSPELPTLAQNSTPREACRATAQPVLLQSSEDVDLGVESFETQLHEETSELGTPAEMADEKAPQPTLRARGRPKTRNVGQIGRKPPNLKTKSASNRQFKCEKCCGTWKNDVGLKYHLEKSQTSCNPSFKPQLMPAPKNADLAGNKFHAFHPKRHTRKGTTDCPSQLPADGRSVRVKSVGEASLVRRGEGGLGLATSSAEKRQPRQAEDQDVIEDVSFLSGQAKLLTAISAAPPRQVNPFTKPLARQSTLYRHLNVMLEDSEASNGLPELQEVIFEVPEARPPSLALAPQDTASSTASAKETLETRRIKNPVRHKLMGTITDLLHQYSGALPTGQSLEILVCEQWKLRHCEEDAPSGPRIKSVMLQMIRERMIVDQWHAFRAPDGRIGKCQIITIPSVLAFAPETRTLVESIRQLYPANILPHQIPGSPLTPEDAENPKGGEEATDIVKAHPNHGKVGGRGRRSLAAGVAILSAPVYAAQIATKRTADSDDFSSSPGKRRRVAEDSTSAGDEQNNPQFWPAANIPLPSHDMQQSSLSACTGVSLDIFFDDVTQNGHGSTGIKTPVCSNNSETRRFERLAQSMQRKSWIAGSNWFSWASYHHALSQAPGTTFNDHSRFDYFVGKLKWCLNIETQDEYSAQVPIQAHKVFINFLGGDMGNHIRIPRLQWHKPDKQRTITPEVVIRADGDALAFSSASADEEPEPPSTPLRIPSFSHSVAAHQTTPTPIKRATLASRNLTSLALDTGDQRLVSEQRADVDSNELVAAFVVIRSLLGGIDKLIDWGLLGHLFPTLGLQFLRRFWARIRKEKAPLLSKATQDFQESFMAAILVDEMAIPDYERPLDYDWRSLIQWAMRHPNQEQLQLPSSREQFHREFKLEDGSGNSEDWKEKFFHPQSSVYSRFEAATLESGSLAVAEVIQMYKQHPALGTVDIARSWIRSLCCTSETEYTPQDVKDRFSMLSKDTPQRNNSVLKMAIDQLTREKVICKSKRTPFSGRPYRLNEGYISVLAKVSHRPKYLDAIAFKRDLDKAFRSSSAMKVPYTLSDGAMMALMNLIAGERIKITTVAVPNIPFGFEPGNYESRKYPKSYYHMDLEVQPTQTYLFNDNIDILELVRRVGPPRKGRAREIPQWIDFFGKLDGQKWADILGAVCFAFNTRGVTSVAGICDAMAPILDVFEAQIIVSWGIETGVFVRATQHSDIMLGEWWWLVVAQHPWS</sequence>
<evidence type="ECO:0000313" key="9">
    <source>
        <dbReference type="EMBL" id="EGX92560.1"/>
    </source>
</evidence>
<dbReference type="GO" id="GO:0003677">
    <property type="term" value="F:DNA binding"/>
    <property type="evidence" value="ECO:0007669"/>
    <property type="project" value="UniProtKB-KW"/>
</dbReference>
<dbReference type="KEGG" id="cmt:CCM_03933"/>
<dbReference type="GO" id="GO:0003743">
    <property type="term" value="F:translation initiation factor activity"/>
    <property type="evidence" value="ECO:0007669"/>
    <property type="project" value="UniProtKB-KW"/>
</dbReference>
<feature type="compositionally biased region" description="Polar residues" evidence="6">
    <location>
        <begin position="1087"/>
        <end position="1099"/>
    </location>
</feature>
<feature type="domain" description="Transcription factor tau subunit sfc3/Tfc3 C-terminal" evidence="8">
    <location>
        <begin position="1339"/>
        <end position="1745"/>
    </location>
</feature>
<evidence type="ECO:0000256" key="5">
    <source>
        <dbReference type="ARBA" id="ARBA00023242"/>
    </source>
</evidence>
<feature type="region of interest" description="Disordered" evidence="6">
    <location>
        <begin position="736"/>
        <end position="757"/>
    </location>
</feature>
<keyword evidence="10" id="KW-1185">Reference proteome</keyword>